<name>A0AB34FJ15_9HYPO</name>
<dbReference type="GO" id="GO:0005524">
    <property type="term" value="F:ATP binding"/>
    <property type="evidence" value="ECO:0007669"/>
    <property type="project" value="InterPro"/>
</dbReference>
<dbReference type="GO" id="GO:0005737">
    <property type="term" value="C:cytoplasm"/>
    <property type="evidence" value="ECO:0007669"/>
    <property type="project" value="TreeGrafter"/>
</dbReference>
<evidence type="ECO:0000313" key="3">
    <source>
        <dbReference type="EMBL" id="KAJ6439195.1"/>
    </source>
</evidence>
<dbReference type="SMART" id="SM00487">
    <property type="entry name" value="DEXDc"/>
    <property type="match status" value="1"/>
</dbReference>
<dbReference type="GO" id="GO:0003676">
    <property type="term" value="F:nucleic acid binding"/>
    <property type="evidence" value="ECO:0007669"/>
    <property type="project" value="InterPro"/>
</dbReference>
<dbReference type="EMBL" id="JAQHRD010000007">
    <property type="protein sequence ID" value="KAJ6439195.1"/>
    <property type="molecule type" value="Genomic_DNA"/>
</dbReference>
<dbReference type="AlphaFoldDB" id="A0AB34FJ15"/>
<evidence type="ECO:0000313" key="4">
    <source>
        <dbReference type="Proteomes" id="UP001163105"/>
    </source>
</evidence>
<gene>
    <name evidence="3" type="ORF">O9K51_08607</name>
</gene>
<dbReference type="InterPro" id="IPR027417">
    <property type="entry name" value="P-loop_NTPase"/>
</dbReference>
<comment type="similarity">
    <text evidence="1">Belongs to the helicase family. RecQ subfamily.</text>
</comment>
<comment type="caution">
    <text evidence="3">The sequence shown here is derived from an EMBL/GenBank/DDBJ whole genome shotgun (WGS) entry which is preliminary data.</text>
</comment>
<dbReference type="Pfam" id="PF00270">
    <property type="entry name" value="DEAD"/>
    <property type="match status" value="1"/>
</dbReference>
<dbReference type="SUPFAM" id="SSF52540">
    <property type="entry name" value="P-loop containing nucleoside triphosphate hydrolases"/>
    <property type="match status" value="1"/>
</dbReference>
<accession>A0AB34FJ15</accession>
<reference evidence="3" key="1">
    <citation type="submission" date="2023-01" db="EMBL/GenBank/DDBJ databases">
        <title>The growth and conidiation of Purpureocillium lavendulum are regulated by nitrogen source and histone H3K14 acetylation.</title>
        <authorList>
            <person name="Tang P."/>
            <person name="Han J."/>
            <person name="Zhang C."/>
            <person name="Tang P."/>
            <person name="Qi F."/>
            <person name="Zhang K."/>
            <person name="Liang L."/>
        </authorList>
    </citation>
    <scope>NUCLEOTIDE SEQUENCE</scope>
    <source>
        <strain evidence="3">YMF1.00683</strain>
    </source>
</reference>
<keyword evidence="4" id="KW-1185">Reference proteome</keyword>
<dbReference type="PROSITE" id="PS51192">
    <property type="entry name" value="HELICASE_ATP_BIND_1"/>
    <property type="match status" value="1"/>
</dbReference>
<dbReference type="GO" id="GO:0009378">
    <property type="term" value="F:four-way junction helicase activity"/>
    <property type="evidence" value="ECO:0007669"/>
    <property type="project" value="TreeGrafter"/>
</dbReference>
<dbReference type="PANTHER" id="PTHR13710">
    <property type="entry name" value="DNA HELICASE RECQ FAMILY MEMBER"/>
    <property type="match status" value="1"/>
</dbReference>
<evidence type="ECO:0000256" key="1">
    <source>
        <dbReference type="ARBA" id="ARBA00005446"/>
    </source>
</evidence>
<organism evidence="3 4">
    <name type="scientific">Purpureocillium lavendulum</name>
    <dbReference type="NCBI Taxonomy" id="1247861"/>
    <lineage>
        <taxon>Eukaryota</taxon>
        <taxon>Fungi</taxon>
        <taxon>Dikarya</taxon>
        <taxon>Ascomycota</taxon>
        <taxon>Pezizomycotina</taxon>
        <taxon>Sordariomycetes</taxon>
        <taxon>Hypocreomycetidae</taxon>
        <taxon>Hypocreales</taxon>
        <taxon>Ophiocordycipitaceae</taxon>
        <taxon>Purpureocillium</taxon>
    </lineage>
</organism>
<evidence type="ECO:0000259" key="2">
    <source>
        <dbReference type="PROSITE" id="PS51192"/>
    </source>
</evidence>
<dbReference type="GO" id="GO:0043138">
    <property type="term" value="F:3'-5' DNA helicase activity"/>
    <property type="evidence" value="ECO:0007669"/>
    <property type="project" value="TreeGrafter"/>
</dbReference>
<sequence length="225" mass="25177">MARFQRFARLNRVDIRGELRNMMGDSTEFRGQQESVIRAMIRGEGPILQVARTGGGKKGAAIVIVPLTALREDMHGRCEKNKTDSYVWQSGGSHPVTTVIFVTPESAVTKGFRDFVNRLQSRDVLDRVVVDECHVLLDASADFRPKTLELGAMIREWGVQRVFLTATLPPADEAECFRIACILSERVHKFRMRTTRKNIAYSVKPVSAAAAQQEQAEDAEGCRIV</sequence>
<dbReference type="Proteomes" id="UP001163105">
    <property type="component" value="Unassembled WGS sequence"/>
</dbReference>
<feature type="domain" description="Helicase ATP-binding" evidence="2">
    <location>
        <begin position="27"/>
        <end position="186"/>
    </location>
</feature>
<proteinExistence type="inferred from homology"/>
<protein>
    <recommendedName>
        <fullName evidence="2">Helicase ATP-binding domain-containing protein</fullName>
    </recommendedName>
</protein>
<dbReference type="GO" id="GO:0005694">
    <property type="term" value="C:chromosome"/>
    <property type="evidence" value="ECO:0007669"/>
    <property type="project" value="TreeGrafter"/>
</dbReference>
<dbReference type="InterPro" id="IPR014001">
    <property type="entry name" value="Helicase_ATP-bd"/>
</dbReference>
<dbReference type="GO" id="GO:0000724">
    <property type="term" value="P:double-strand break repair via homologous recombination"/>
    <property type="evidence" value="ECO:0007669"/>
    <property type="project" value="TreeGrafter"/>
</dbReference>
<dbReference type="Gene3D" id="3.40.50.300">
    <property type="entry name" value="P-loop containing nucleotide triphosphate hydrolases"/>
    <property type="match status" value="1"/>
</dbReference>
<dbReference type="InterPro" id="IPR011545">
    <property type="entry name" value="DEAD/DEAH_box_helicase_dom"/>
</dbReference>
<dbReference type="PANTHER" id="PTHR13710:SF154">
    <property type="entry name" value="RECQ HELICASE, PUTATIVE (AFU_ORTHOLOGUE AFUA_6G14720)-RELATED"/>
    <property type="match status" value="1"/>
</dbReference>